<dbReference type="GO" id="GO:0016810">
    <property type="term" value="F:hydrolase activity, acting on carbon-nitrogen (but not peptide) bonds"/>
    <property type="evidence" value="ECO:0007669"/>
    <property type="project" value="InterPro"/>
</dbReference>
<dbReference type="PANTHER" id="PTHR34216">
    <property type="match status" value="1"/>
</dbReference>
<dbReference type="InterPro" id="IPR011330">
    <property type="entry name" value="Glyco_hydro/deAcase_b/a-brl"/>
</dbReference>
<dbReference type="Proteomes" id="UP000177960">
    <property type="component" value="Unassembled WGS sequence"/>
</dbReference>
<keyword evidence="2" id="KW-0732">Signal</keyword>
<dbReference type="InterPro" id="IPR002509">
    <property type="entry name" value="NODB_dom"/>
</dbReference>
<evidence type="ECO:0000256" key="2">
    <source>
        <dbReference type="ARBA" id="ARBA00022729"/>
    </source>
</evidence>
<dbReference type="GO" id="GO:0008757">
    <property type="term" value="F:S-adenosylmethionine-dependent methyltransferase activity"/>
    <property type="evidence" value="ECO:0007669"/>
    <property type="project" value="InterPro"/>
</dbReference>
<evidence type="ECO:0000313" key="5">
    <source>
        <dbReference type="Proteomes" id="UP000177960"/>
    </source>
</evidence>
<dbReference type="STRING" id="1798404.A3B92_00675"/>
<dbReference type="GO" id="GO:0005975">
    <property type="term" value="P:carbohydrate metabolic process"/>
    <property type="evidence" value="ECO:0007669"/>
    <property type="project" value="InterPro"/>
</dbReference>
<proteinExistence type="predicted"/>
<dbReference type="AlphaFoldDB" id="A0A1G1ZJK0"/>
<dbReference type="PANTHER" id="PTHR34216:SF3">
    <property type="entry name" value="POLY-BETA-1,6-N-ACETYL-D-GLUCOSAMINE N-DEACETYLASE"/>
    <property type="match status" value="1"/>
</dbReference>
<dbReference type="InterPro" id="IPR013216">
    <property type="entry name" value="Methyltransf_11"/>
</dbReference>
<gene>
    <name evidence="4" type="ORF">A3B92_00675</name>
</gene>
<dbReference type="Pfam" id="PF08241">
    <property type="entry name" value="Methyltransf_11"/>
    <property type="match status" value="1"/>
</dbReference>
<dbReference type="EMBL" id="MHJG01000005">
    <property type="protein sequence ID" value="OGY64286.1"/>
    <property type="molecule type" value="Genomic_DNA"/>
</dbReference>
<evidence type="ECO:0000259" key="3">
    <source>
        <dbReference type="PROSITE" id="PS51677"/>
    </source>
</evidence>
<organism evidence="4 5">
    <name type="scientific">Candidatus Harrisonbacteria bacterium RIFCSPHIGHO2_02_FULL_42_16</name>
    <dbReference type="NCBI Taxonomy" id="1798404"/>
    <lineage>
        <taxon>Bacteria</taxon>
        <taxon>Candidatus Harrisoniibacteriota</taxon>
    </lineage>
</organism>
<dbReference type="CDD" id="cd02440">
    <property type="entry name" value="AdoMet_MTases"/>
    <property type="match status" value="1"/>
</dbReference>
<dbReference type="PROSITE" id="PS51677">
    <property type="entry name" value="NODB"/>
    <property type="match status" value="1"/>
</dbReference>
<dbReference type="InterPro" id="IPR051398">
    <property type="entry name" value="Polysacch_Deacetylase"/>
</dbReference>
<comment type="caution">
    <text evidence="4">The sequence shown here is derived from an EMBL/GenBank/DDBJ whole genome shotgun (WGS) entry which is preliminary data.</text>
</comment>
<dbReference type="CDD" id="cd10918">
    <property type="entry name" value="CE4_NodB_like_5s_6s"/>
    <property type="match status" value="1"/>
</dbReference>
<accession>A0A1G1ZJK0</accession>
<sequence length="603" mass="69687">MRKFLKYMLFWFADFLRLPIIYLKIRRPTATIALYHGISPEINNGGIFNYRKKFVNPKNFKSQLIWLKRNYKIISLSALIELHQSKKRLTENILALTFDDGYENIYKHAFPILKELELPATVFIATDLVDEQKPLWVDRLEYAISNTNLKSLTMEINGAIRNLPTDNHRNKCKTDIAIRKYLKNIDNEKKENLLIEIENQLGERLIGDFGASPYKGLTWEQIQEMSKNGIGFAPHTKSHPILSKLPAEKISSEIIESYNLCEQKIGRILKIFAYPNGQKEDFNEEIIEILKREGFIAALTTIPGTIKPGLNPYSLPRFSLDESDNLIFFRITISGIRNYMQLIRDTLSIKSMDPGEFFNKDTDSYLSEYYKETPEGFSFRERKRLTLDILKNVQGKKILDIGSGPGIIIEELLNRGAKITAIDIAPNMIELLKRRFKHGDLVAKTGNIEDIDSPSDYYDYLTALGVLEYLETDEKALLEIKRVLKKDGEAIISFPNYFSPWRIWNKILMATIGLPWGLFKNLSGKNTHPIKHREYTKKQIKEILEQAGLETEEITGYNFKLAPLPFDRLFPQLTIKLADKLKNLADSKLNWLATAYLVRVKNF</sequence>
<dbReference type="Gene3D" id="3.20.20.370">
    <property type="entry name" value="Glycoside hydrolase/deacetylase"/>
    <property type="match status" value="1"/>
</dbReference>
<reference evidence="4 5" key="1">
    <citation type="journal article" date="2016" name="Nat. Commun.">
        <title>Thousands of microbial genomes shed light on interconnected biogeochemical processes in an aquifer system.</title>
        <authorList>
            <person name="Anantharaman K."/>
            <person name="Brown C.T."/>
            <person name="Hug L.A."/>
            <person name="Sharon I."/>
            <person name="Castelle C.J."/>
            <person name="Probst A.J."/>
            <person name="Thomas B.C."/>
            <person name="Singh A."/>
            <person name="Wilkins M.J."/>
            <person name="Karaoz U."/>
            <person name="Brodie E.L."/>
            <person name="Williams K.H."/>
            <person name="Hubbard S.S."/>
            <person name="Banfield J.F."/>
        </authorList>
    </citation>
    <scope>NUCLEOTIDE SEQUENCE [LARGE SCALE GENOMIC DNA]</scope>
</reference>
<dbReference type="Pfam" id="PF01522">
    <property type="entry name" value="Polysacc_deac_1"/>
    <property type="match status" value="1"/>
</dbReference>
<evidence type="ECO:0000256" key="1">
    <source>
        <dbReference type="ARBA" id="ARBA00004613"/>
    </source>
</evidence>
<feature type="domain" description="NodB homology" evidence="3">
    <location>
        <begin position="92"/>
        <end position="443"/>
    </location>
</feature>
<comment type="subcellular location">
    <subcellularLocation>
        <location evidence="1">Secreted</location>
    </subcellularLocation>
</comment>
<evidence type="ECO:0000313" key="4">
    <source>
        <dbReference type="EMBL" id="OGY64286.1"/>
    </source>
</evidence>
<dbReference type="SUPFAM" id="SSF88713">
    <property type="entry name" value="Glycoside hydrolase/deacetylase"/>
    <property type="match status" value="1"/>
</dbReference>
<dbReference type="SUPFAM" id="SSF53335">
    <property type="entry name" value="S-adenosyl-L-methionine-dependent methyltransferases"/>
    <property type="match status" value="1"/>
</dbReference>
<dbReference type="Gene3D" id="3.40.50.150">
    <property type="entry name" value="Vaccinia Virus protein VP39"/>
    <property type="match status" value="1"/>
</dbReference>
<dbReference type="InterPro" id="IPR029063">
    <property type="entry name" value="SAM-dependent_MTases_sf"/>
</dbReference>
<name>A0A1G1ZJK0_9BACT</name>
<protein>
    <recommendedName>
        <fullName evidence="3">NodB homology domain-containing protein</fullName>
    </recommendedName>
</protein>
<dbReference type="GO" id="GO:0005576">
    <property type="term" value="C:extracellular region"/>
    <property type="evidence" value="ECO:0007669"/>
    <property type="project" value="UniProtKB-SubCell"/>
</dbReference>